<protein>
    <recommendedName>
        <fullName evidence="1">N-acetyltransferase domain-containing protein</fullName>
    </recommendedName>
</protein>
<dbReference type="InterPro" id="IPR016181">
    <property type="entry name" value="Acyl_CoA_acyltransferase"/>
</dbReference>
<feature type="domain" description="N-acetyltransferase" evidence="1">
    <location>
        <begin position="1"/>
        <end position="109"/>
    </location>
</feature>
<organism evidence="2 3">
    <name type="scientific">Pseudophaeobacter arcticus</name>
    <dbReference type="NCBI Taxonomy" id="385492"/>
    <lineage>
        <taxon>Bacteria</taxon>
        <taxon>Pseudomonadati</taxon>
        <taxon>Pseudomonadota</taxon>
        <taxon>Alphaproteobacteria</taxon>
        <taxon>Rhodobacterales</taxon>
        <taxon>Paracoccaceae</taxon>
        <taxon>Pseudophaeobacter</taxon>
    </lineage>
</organism>
<dbReference type="Proteomes" id="UP001441944">
    <property type="component" value="Unassembled WGS sequence"/>
</dbReference>
<dbReference type="PANTHER" id="PTHR43617">
    <property type="entry name" value="L-AMINO ACID N-ACETYLTRANSFERASE"/>
    <property type="match status" value="1"/>
</dbReference>
<name>A0ABQ0AR42_9RHOB</name>
<dbReference type="InterPro" id="IPR000182">
    <property type="entry name" value="GNAT_dom"/>
</dbReference>
<evidence type="ECO:0000313" key="3">
    <source>
        <dbReference type="Proteomes" id="UP001441944"/>
    </source>
</evidence>
<dbReference type="SUPFAM" id="SSF55729">
    <property type="entry name" value="Acyl-CoA N-acyltransferases (Nat)"/>
    <property type="match status" value="2"/>
</dbReference>
<accession>A0ABQ0AR42</accession>
<dbReference type="PROSITE" id="PS51186">
    <property type="entry name" value="GNAT"/>
    <property type="match status" value="1"/>
</dbReference>
<gene>
    <name evidence="2" type="ORF">NBRC116598_37920</name>
</gene>
<reference evidence="2 3" key="1">
    <citation type="submission" date="2024-04" db="EMBL/GenBank/DDBJ databases">
        <title>Draft genome sequence of Pseudophaeobacter arcticus NBRC 116598.</title>
        <authorList>
            <person name="Miyakawa T."/>
            <person name="Kusuya Y."/>
            <person name="Miura T."/>
        </authorList>
    </citation>
    <scope>NUCLEOTIDE SEQUENCE [LARGE SCALE GENOMIC DNA]</scope>
    <source>
        <strain evidence="2 3">SU-CL00105</strain>
    </source>
</reference>
<sequence length="265" mass="29269">MAAVAQGDSATRRVLGAILVEIDQPNATVLSLAVAPEFRRRGIARALLERALKQAEIQGAKRACLSFVSRMPQVAALKALLRSTGWSEPAPRILFAETAPQQVLQQAWAQRVLSRGPRNATAFDWSDLRPADRAFVEAEIAAGRYPQEVSPFWDEGNIAPVSLGLRAADGRVVGWLACHFVPQRPGSIRFSRSFCHAETAFRGNGAWIMAAALERHVNSSLHQSHPTVLFDVDERNTAMMTVYRRRIAPYIDSSYQSYLVAKDLC</sequence>
<keyword evidence="3" id="KW-1185">Reference proteome</keyword>
<proteinExistence type="predicted"/>
<dbReference type="Gene3D" id="3.40.630.30">
    <property type="match status" value="1"/>
</dbReference>
<dbReference type="CDD" id="cd04301">
    <property type="entry name" value="NAT_SF"/>
    <property type="match status" value="1"/>
</dbReference>
<dbReference type="EMBL" id="BAABWU010000021">
    <property type="protein sequence ID" value="GAA6198347.1"/>
    <property type="molecule type" value="Genomic_DNA"/>
</dbReference>
<evidence type="ECO:0000313" key="2">
    <source>
        <dbReference type="EMBL" id="GAA6198347.1"/>
    </source>
</evidence>
<dbReference type="InterPro" id="IPR050276">
    <property type="entry name" value="MshD_Acetyltransferase"/>
</dbReference>
<comment type="caution">
    <text evidence="2">The sequence shown here is derived from an EMBL/GenBank/DDBJ whole genome shotgun (WGS) entry which is preliminary data.</text>
</comment>
<evidence type="ECO:0000259" key="1">
    <source>
        <dbReference type="PROSITE" id="PS51186"/>
    </source>
</evidence>
<dbReference type="Pfam" id="PF00583">
    <property type="entry name" value="Acetyltransf_1"/>
    <property type="match status" value="1"/>
</dbReference>